<gene>
    <name evidence="1" type="ORF">SCALOS_LOCUS7800</name>
</gene>
<keyword evidence="2" id="KW-1185">Reference proteome</keyword>
<dbReference type="EMBL" id="CAJVPM010018598">
    <property type="protein sequence ID" value="CAG8625759.1"/>
    <property type="molecule type" value="Genomic_DNA"/>
</dbReference>
<evidence type="ECO:0000313" key="1">
    <source>
        <dbReference type="EMBL" id="CAG8625759.1"/>
    </source>
</evidence>
<reference evidence="1" key="1">
    <citation type="submission" date="2021-06" db="EMBL/GenBank/DDBJ databases">
        <authorList>
            <person name="Kallberg Y."/>
            <person name="Tangrot J."/>
            <person name="Rosling A."/>
        </authorList>
    </citation>
    <scope>NUCLEOTIDE SEQUENCE</scope>
    <source>
        <strain evidence="1">AU212A</strain>
    </source>
</reference>
<sequence length="76" mass="8755">LVKRHIHEQNIDIAIISNKLTLCLQPLDMSLNKLFKTKVDSFEDSSIFDFEKALGKKREIGVEEGRSHDDIDNENN</sequence>
<evidence type="ECO:0000313" key="2">
    <source>
        <dbReference type="Proteomes" id="UP000789860"/>
    </source>
</evidence>
<protein>
    <submittedName>
        <fullName evidence="1">3036_t:CDS:1</fullName>
    </submittedName>
</protein>
<name>A0ACA9N8W3_9GLOM</name>
<organism evidence="1 2">
    <name type="scientific">Scutellospora calospora</name>
    <dbReference type="NCBI Taxonomy" id="85575"/>
    <lineage>
        <taxon>Eukaryota</taxon>
        <taxon>Fungi</taxon>
        <taxon>Fungi incertae sedis</taxon>
        <taxon>Mucoromycota</taxon>
        <taxon>Glomeromycotina</taxon>
        <taxon>Glomeromycetes</taxon>
        <taxon>Diversisporales</taxon>
        <taxon>Gigasporaceae</taxon>
        <taxon>Scutellospora</taxon>
    </lineage>
</organism>
<feature type="non-terminal residue" evidence="1">
    <location>
        <position position="1"/>
    </location>
</feature>
<comment type="caution">
    <text evidence="1">The sequence shown here is derived from an EMBL/GenBank/DDBJ whole genome shotgun (WGS) entry which is preliminary data.</text>
</comment>
<proteinExistence type="predicted"/>
<dbReference type="Proteomes" id="UP000789860">
    <property type="component" value="Unassembled WGS sequence"/>
</dbReference>
<accession>A0ACA9N8W3</accession>